<name>A0A0M6WDS5_9FIRM</name>
<evidence type="ECO:0000313" key="1">
    <source>
        <dbReference type="EMBL" id="CRL34326.1"/>
    </source>
</evidence>
<dbReference type="RefSeq" id="WP_055067145.1">
    <property type="nucleotide sequence ID" value="NZ_CP173697.1"/>
</dbReference>
<dbReference type="AlphaFoldDB" id="A0A0M6WDS5"/>
<evidence type="ECO:0008006" key="3">
    <source>
        <dbReference type="Google" id="ProtNLM"/>
    </source>
</evidence>
<sequence>MNTKQKLHQLRMNEWTTRFSNQKTSGLTIKEWCNQNNLSIHTYNYWKHALKEELASQVLPDIVPIVIPETPASPAPIVSNDSALTNCVIRSIAKLTYNNISIEFDSDISEAFLVTIIKAVRHA</sequence>
<dbReference type="Proteomes" id="UP000049979">
    <property type="component" value="Unassembled WGS sequence"/>
</dbReference>
<gene>
    <name evidence="1" type="ORF">M72_20911</name>
</gene>
<reference evidence="2" key="1">
    <citation type="submission" date="2015-05" db="EMBL/GenBank/DDBJ databases">
        <authorList>
            <consortium name="Pathogen Informatics"/>
        </authorList>
    </citation>
    <scope>NUCLEOTIDE SEQUENCE [LARGE SCALE GENOMIC DNA]</scope>
    <source>
        <strain evidence="2">M72</strain>
    </source>
</reference>
<dbReference type="EMBL" id="CVRR01000006">
    <property type="protein sequence ID" value="CRL34326.1"/>
    <property type="molecule type" value="Genomic_DNA"/>
</dbReference>
<accession>A0A0M6WDS5</accession>
<proteinExistence type="predicted"/>
<protein>
    <recommendedName>
        <fullName evidence="3">Transposase</fullName>
    </recommendedName>
</protein>
<keyword evidence="2" id="KW-1185">Reference proteome</keyword>
<dbReference type="NCBIfam" id="NF047593">
    <property type="entry name" value="IS66_ISAeme5_TnpA"/>
    <property type="match status" value="1"/>
</dbReference>
<evidence type="ECO:0000313" key="2">
    <source>
        <dbReference type="Proteomes" id="UP000049979"/>
    </source>
</evidence>
<organism evidence="1 2">
    <name type="scientific">Roseburia faecis</name>
    <dbReference type="NCBI Taxonomy" id="301302"/>
    <lineage>
        <taxon>Bacteria</taxon>
        <taxon>Bacillati</taxon>
        <taxon>Bacillota</taxon>
        <taxon>Clostridia</taxon>
        <taxon>Lachnospirales</taxon>
        <taxon>Lachnospiraceae</taxon>
        <taxon>Roseburia</taxon>
    </lineage>
</organism>